<dbReference type="PANTHER" id="PTHR43649:SF12">
    <property type="entry name" value="DIACETYLCHITOBIOSE BINDING PROTEIN DASA"/>
    <property type="match status" value="1"/>
</dbReference>
<dbReference type="SUPFAM" id="SSF53850">
    <property type="entry name" value="Periplasmic binding protein-like II"/>
    <property type="match status" value="1"/>
</dbReference>
<comment type="caution">
    <text evidence="3">The sequence shown here is derived from an EMBL/GenBank/DDBJ whole genome shotgun (WGS) entry which is preliminary data.</text>
</comment>
<dbReference type="Pfam" id="PF01547">
    <property type="entry name" value="SBP_bac_1"/>
    <property type="match status" value="1"/>
</dbReference>
<accession>A0A9D1R667</accession>
<proteinExistence type="predicted"/>
<gene>
    <name evidence="3" type="ORF">H9742_04595</name>
</gene>
<feature type="chain" id="PRO_5039644209" evidence="2">
    <location>
        <begin position="26"/>
        <end position="564"/>
    </location>
</feature>
<evidence type="ECO:0000313" key="3">
    <source>
        <dbReference type="EMBL" id="HIW80801.1"/>
    </source>
</evidence>
<dbReference type="InterPro" id="IPR050490">
    <property type="entry name" value="Bact_solute-bd_prot1"/>
</dbReference>
<dbReference type="EMBL" id="DXGH01000027">
    <property type="protein sequence ID" value="HIW80801.1"/>
    <property type="molecule type" value="Genomic_DNA"/>
</dbReference>
<dbReference type="Gene3D" id="3.40.190.10">
    <property type="entry name" value="Periplasmic binding protein-like II"/>
    <property type="match status" value="2"/>
</dbReference>
<dbReference type="Proteomes" id="UP000824265">
    <property type="component" value="Unassembled WGS sequence"/>
</dbReference>
<feature type="compositionally biased region" description="Polar residues" evidence="1">
    <location>
        <begin position="29"/>
        <end position="42"/>
    </location>
</feature>
<evidence type="ECO:0000313" key="4">
    <source>
        <dbReference type="Proteomes" id="UP000824265"/>
    </source>
</evidence>
<dbReference type="PANTHER" id="PTHR43649">
    <property type="entry name" value="ARABINOSE-BINDING PROTEIN-RELATED"/>
    <property type="match status" value="1"/>
</dbReference>
<evidence type="ECO:0000256" key="1">
    <source>
        <dbReference type="SAM" id="MobiDB-lite"/>
    </source>
</evidence>
<name>A0A9D1R667_9FIRM</name>
<sequence>MKKGRKWKLLAGAMALVMTAGSLTACGSNEGQQAADSQPQSVAGTESAAAESAGAQESEASKITFPLAEQVELTIATPDSSVASLADQLPVWQEIQERTNIKINWDVTASAQYVEVMKLRVTAGGGDLPDIMLLPNGLSLSELGEQGIILPLESYIETNGENILKAYEEFPNARALTSADGHIYSINQLNESAYFSPYTFIIRKDWLDRLGLEVPDTIDDWMEVLRAFRDEDANGNGNPDDEVPYSAGGHAWYPTYWGNAWGLHLFQSDGWYPDENGQIQYEFISDRAKEFYTWLNGFYEEGLLDPEFLTLGDESKMFEKVARDEVGAFTAYASNIPTLEAALEANGVEGAELIPVIPPQGPYARQVEIIGDMSVNGYVVTSSCENPDVAVAFMDYLMSEEGSELLNFGIEGDTYVKEADGTYTFTEKVTNDPNGLSAREALEAYGCQVGGPFIKSEKREEAMLFSYPEELRETIIEVSDATRPYIVPGLTLPPATAEESASIEGIAGDLSTYIWEMTGKFTVGVSDIEAEWDSYVEYVHTLGVDQLLAVKQAQYDRLQEAMAE</sequence>
<dbReference type="AlphaFoldDB" id="A0A9D1R667"/>
<feature type="region of interest" description="Disordered" evidence="1">
    <location>
        <begin position="29"/>
        <end position="57"/>
    </location>
</feature>
<dbReference type="PROSITE" id="PS51257">
    <property type="entry name" value="PROKAR_LIPOPROTEIN"/>
    <property type="match status" value="1"/>
</dbReference>
<organism evidence="3 4">
    <name type="scientific">Candidatus Acetatifactor stercoripullorum</name>
    <dbReference type="NCBI Taxonomy" id="2838414"/>
    <lineage>
        <taxon>Bacteria</taxon>
        <taxon>Bacillati</taxon>
        <taxon>Bacillota</taxon>
        <taxon>Clostridia</taxon>
        <taxon>Lachnospirales</taxon>
        <taxon>Lachnospiraceae</taxon>
        <taxon>Acetatifactor</taxon>
    </lineage>
</organism>
<reference evidence="3" key="1">
    <citation type="journal article" date="2021" name="PeerJ">
        <title>Extensive microbial diversity within the chicken gut microbiome revealed by metagenomics and culture.</title>
        <authorList>
            <person name="Gilroy R."/>
            <person name="Ravi A."/>
            <person name="Getino M."/>
            <person name="Pursley I."/>
            <person name="Horton D.L."/>
            <person name="Alikhan N.F."/>
            <person name="Baker D."/>
            <person name="Gharbi K."/>
            <person name="Hall N."/>
            <person name="Watson M."/>
            <person name="Adriaenssens E.M."/>
            <person name="Foster-Nyarko E."/>
            <person name="Jarju S."/>
            <person name="Secka A."/>
            <person name="Antonio M."/>
            <person name="Oren A."/>
            <person name="Chaudhuri R.R."/>
            <person name="La Ragione R."/>
            <person name="Hildebrand F."/>
            <person name="Pallen M.J."/>
        </authorList>
    </citation>
    <scope>NUCLEOTIDE SEQUENCE</scope>
    <source>
        <strain evidence="3">CHK195-6426</strain>
    </source>
</reference>
<evidence type="ECO:0000256" key="2">
    <source>
        <dbReference type="SAM" id="SignalP"/>
    </source>
</evidence>
<feature type="signal peptide" evidence="2">
    <location>
        <begin position="1"/>
        <end position="25"/>
    </location>
</feature>
<feature type="compositionally biased region" description="Low complexity" evidence="1">
    <location>
        <begin position="43"/>
        <end position="57"/>
    </location>
</feature>
<reference evidence="3" key="2">
    <citation type="submission" date="2021-04" db="EMBL/GenBank/DDBJ databases">
        <authorList>
            <person name="Gilroy R."/>
        </authorList>
    </citation>
    <scope>NUCLEOTIDE SEQUENCE</scope>
    <source>
        <strain evidence="3">CHK195-6426</strain>
    </source>
</reference>
<keyword evidence="2" id="KW-0732">Signal</keyword>
<dbReference type="InterPro" id="IPR006059">
    <property type="entry name" value="SBP"/>
</dbReference>
<protein>
    <submittedName>
        <fullName evidence="3">Extracellular solute-binding protein</fullName>
    </submittedName>
</protein>